<feature type="domain" description="GIT Spa2 homology (SHD)" evidence="2">
    <location>
        <begin position="53"/>
        <end position="83"/>
    </location>
</feature>
<dbReference type="GO" id="GO:0005096">
    <property type="term" value="F:GTPase activator activity"/>
    <property type="evidence" value="ECO:0007669"/>
    <property type="project" value="InterPro"/>
</dbReference>
<dbReference type="InterPro" id="IPR047161">
    <property type="entry name" value="GIT-like"/>
</dbReference>
<reference evidence="4" key="1">
    <citation type="submission" date="2017-01" db="EMBL/GenBank/DDBJ databases">
        <title>Comparative genomics of anhydrobiosis in the tardigrade Hypsibius dujardini.</title>
        <authorList>
            <person name="Yoshida Y."/>
            <person name="Koutsovoulos G."/>
            <person name="Laetsch D."/>
            <person name="Stevens L."/>
            <person name="Kumar S."/>
            <person name="Horikawa D."/>
            <person name="Ishino K."/>
            <person name="Komine S."/>
            <person name="Tomita M."/>
            <person name="Blaxter M."/>
            <person name="Arakawa K."/>
        </authorList>
    </citation>
    <scope>NUCLEOTIDE SEQUENCE [LARGE SCALE GENOMIC DNA]</scope>
    <source>
        <strain evidence="4">Z151</strain>
    </source>
</reference>
<dbReference type="GO" id="GO:0007420">
    <property type="term" value="P:brain development"/>
    <property type="evidence" value="ECO:0007669"/>
    <property type="project" value="InterPro"/>
</dbReference>
<evidence type="ECO:0000259" key="2">
    <source>
        <dbReference type="SMART" id="SM00555"/>
    </source>
</evidence>
<proteinExistence type="predicted"/>
<dbReference type="EMBL" id="MTYJ01000178">
    <property type="protein sequence ID" value="OWA49952.1"/>
    <property type="molecule type" value="Genomic_DNA"/>
</dbReference>
<dbReference type="PANTHER" id="PTHR46097">
    <property type="entry name" value="G PROTEIN-COUPLED RECEPTOR KINASE INTERACTING ARFGAP"/>
    <property type="match status" value="1"/>
</dbReference>
<gene>
    <name evidence="3" type="ORF">BV898_14485</name>
</gene>
<evidence type="ECO:0000256" key="1">
    <source>
        <dbReference type="SAM" id="MobiDB-lite"/>
    </source>
</evidence>
<dbReference type="GO" id="GO:0008277">
    <property type="term" value="P:regulation of G protein-coupled receptor signaling pathway"/>
    <property type="evidence" value="ECO:0007669"/>
    <property type="project" value="TreeGrafter"/>
</dbReference>
<dbReference type="InterPro" id="IPR013724">
    <property type="entry name" value="GIT_SHD"/>
</dbReference>
<name>A0A9X6N8T9_HYPEX</name>
<dbReference type="Proteomes" id="UP000192578">
    <property type="component" value="Unassembled WGS sequence"/>
</dbReference>
<sequence length="166" mass="19018">MADRLMECQYELTDRLAYFLCQRKPDHAVGQHFIIPELTMERSQTSTKLAKSARRNVQALNNALFESLAMDVYDEVDRQETDNSRSGTDHHLRPPHHSLPSSEFPDCPQSIIKHDKNSPVSTAGEFHALVVDVLAKWRRRQTGLERSPTLDVIPSNCVHRQCDRLV</sequence>
<evidence type="ECO:0000313" key="4">
    <source>
        <dbReference type="Proteomes" id="UP000192578"/>
    </source>
</evidence>
<keyword evidence="4" id="KW-1185">Reference proteome</keyword>
<accession>A0A9X6N8T9</accession>
<dbReference type="GO" id="GO:0032012">
    <property type="term" value="P:regulation of ARF protein signal transduction"/>
    <property type="evidence" value="ECO:0007669"/>
    <property type="project" value="InterPro"/>
</dbReference>
<feature type="region of interest" description="Disordered" evidence="1">
    <location>
        <begin position="77"/>
        <end position="118"/>
    </location>
</feature>
<dbReference type="SMART" id="SM00555">
    <property type="entry name" value="GIT"/>
    <property type="match status" value="1"/>
</dbReference>
<dbReference type="PANTHER" id="PTHR46097:SF3">
    <property type="entry name" value="ARF GTPASE-ACTIVATING PROTEIN GIT"/>
    <property type="match status" value="1"/>
</dbReference>
<protein>
    <submittedName>
        <fullName evidence="3">ARF GTPase-activating protein GIT2</fullName>
    </submittedName>
</protein>
<comment type="caution">
    <text evidence="3">The sequence shown here is derived from an EMBL/GenBank/DDBJ whole genome shotgun (WGS) entry which is preliminary data.</text>
</comment>
<evidence type="ECO:0000313" key="3">
    <source>
        <dbReference type="EMBL" id="OWA49952.1"/>
    </source>
</evidence>
<feature type="compositionally biased region" description="Basic and acidic residues" evidence="1">
    <location>
        <begin position="77"/>
        <end position="92"/>
    </location>
</feature>
<dbReference type="GO" id="GO:0031267">
    <property type="term" value="F:small GTPase binding"/>
    <property type="evidence" value="ECO:0007669"/>
    <property type="project" value="TreeGrafter"/>
</dbReference>
<dbReference type="OrthoDB" id="5588096at2759"/>
<dbReference type="AlphaFoldDB" id="A0A9X6N8T9"/>
<dbReference type="Pfam" id="PF08518">
    <property type="entry name" value="GIT_SHD"/>
    <property type="match status" value="1"/>
</dbReference>
<organism evidence="3 4">
    <name type="scientific">Hypsibius exemplaris</name>
    <name type="common">Freshwater tardigrade</name>
    <dbReference type="NCBI Taxonomy" id="2072580"/>
    <lineage>
        <taxon>Eukaryota</taxon>
        <taxon>Metazoa</taxon>
        <taxon>Ecdysozoa</taxon>
        <taxon>Tardigrada</taxon>
        <taxon>Eutardigrada</taxon>
        <taxon>Parachela</taxon>
        <taxon>Hypsibioidea</taxon>
        <taxon>Hypsibiidae</taxon>
        <taxon>Hypsibius</taxon>
    </lineage>
</organism>